<comment type="cofactor">
    <cofactor evidence="1">
        <name>FAD</name>
        <dbReference type="ChEBI" id="CHEBI:57692"/>
    </cofactor>
</comment>
<dbReference type="RefSeq" id="WP_398283899.1">
    <property type="nucleotide sequence ID" value="NZ_JBITLV010000007.1"/>
</dbReference>
<dbReference type="PANTHER" id="PTHR43557:SF2">
    <property type="entry name" value="RIESKE DOMAIN-CONTAINING PROTEIN-RELATED"/>
    <property type="match status" value="1"/>
</dbReference>
<comment type="caution">
    <text evidence="7">The sequence shown here is derived from an EMBL/GenBank/DDBJ whole genome shotgun (WGS) entry which is preliminary data.</text>
</comment>
<dbReference type="Gene3D" id="3.50.50.60">
    <property type="entry name" value="FAD/NAD(P)-binding domain"/>
    <property type="match status" value="2"/>
</dbReference>
<dbReference type="Pfam" id="PF07992">
    <property type="entry name" value="Pyr_redox_2"/>
    <property type="match status" value="1"/>
</dbReference>
<feature type="domain" description="FAD/NAD(P)-binding" evidence="5">
    <location>
        <begin position="13"/>
        <end position="308"/>
    </location>
</feature>
<dbReference type="InterPro" id="IPR050446">
    <property type="entry name" value="FAD-oxidoreductase/Apoptosis"/>
</dbReference>
<dbReference type="PRINTS" id="PR00368">
    <property type="entry name" value="FADPNR"/>
</dbReference>
<keyword evidence="2" id="KW-0285">Flavoprotein</keyword>
<evidence type="ECO:0000259" key="5">
    <source>
        <dbReference type="Pfam" id="PF07992"/>
    </source>
</evidence>
<dbReference type="EMBL" id="JBITLV010000007">
    <property type="protein sequence ID" value="MFI7589316.1"/>
    <property type="molecule type" value="Genomic_DNA"/>
</dbReference>
<keyword evidence="8" id="KW-1185">Reference proteome</keyword>
<reference evidence="7 8" key="1">
    <citation type="submission" date="2024-10" db="EMBL/GenBank/DDBJ databases">
        <title>The Natural Products Discovery Center: Release of the First 8490 Sequenced Strains for Exploring Actinobacteria Biosynthetic Diversity.</title>
        <authorList>
            <person name="Kalkreuter E."/>
            <person name="Kautsar S.A."/>
            <person name="Yang D."/>
            <person name="Bader C.D."/>
            <person name="Teijaro C.N."/>
            <person name="Fluegel L."/>
            <person name="Davis C.M."/>
            <person name="Simpson J.R."/>
            <person name="Lauterbach L."/>
            <person name="Steele A.D."/>
            <person name="Gui C."/>
            <person name="Meng S."/>
            <person name="Li G."/>
            <person name="Viehrig K."/>
            <person name="Ye F."/>
            <person name="Su P."/>
            <person name="Kiefer A.F."/>
            <person name="Nichols A."/>
            <person name="Cepeda A.J."/>
            <person name="Yan W."/>
            <person name="Fan B."/>
            <person name="Jiang Y."/>
            <person name="Adhikari A."/>
            <person name="Zheng C.-J."/>
            <person name="Schuster L."/>
            <person name="Cowan T.M."/>
            <person name="Smanski M.J."/>
            <person name="Chevrette M.G."/>
            <person name="De Carvalho L.P.S."/>
            <person name="Shen B."/>
        </authorList>
    </citation>
    <scope>NUCLEOTIDE SEQUENCE [LARGE SCALE GENOMIC DNA]</scope>
    <source>
        <strain evidence="7 8">NPDC049639</strain>
    </source>
</reference>
<dbReference type="PANTHER" id="PTHR43557">
    <property type="entry name" value="APOPTOSIS-INDUCING FACTOR 1"/>
    <property type="match status" value="1"/>
</dbReference>
<dbReference type="SUPFAM" id="SSF55424">
    <property type="entry name" value="FAD/NAD-linked reductases, dimerisation (C-terminal) domain"/>
    <property type="match status" value="1"/>
</dbReference>
<dbReference type="InterPro" id="IPR023753">
    <property type="entry name" value="FAD/NAD-binding_dom"/>
</dbReference>
<name>A0ABW8ASE2_9ACTN</name>
<feature type="domain" description="Reductase C-terminal" evidence="6">
    <location>
        <begin position="331"/>
        <end position="405"/>
    </location>
</feature>
<evidence type="ECO:0000259" key="6">
    <source>
        <dbReference type="Pfam" id="PF14759"/>
    </source>
</evidence>
<dbReference type="Pfam" id="PF14759">
    <property type="entry name" value="Reductase_C"/>
    <property type="match status" value="1"/>
</dbReference>
<dbReference type="InterPro" id="IPR028202">
    <property type="entry name" value="Reductase_C"/>
</dbReference>
<dbReference type="InterPro" id="IPR036188">
    <property type="entry name" value="FAD/NAD-bd_sf"/>
</dbReference>
<sequence length="419" mass="43980">MSTDGAADTAGAVVVGASIAGVRTVQALRRAGYTGPVHLVGAEPHLPYDKPPLSKAVLAADIPDPVPLLTQEQAEELDVVLHLGVPAEDLDTRGRRVLLADGRALPYDHVVIATGAHARPSPWTPDSGLHVLRTLDDCRALHADLRTALATGGSVVVVGAGFIGAEVASTCRALGLEVTLVDPVAVPMARALGGVAGREMVELHHRHGAHTRFGVGVLDVSGRVGDLTVHLDDGSRLACATVVVGIGADPQTDWLLSSDVITDNGVVCDETGRTSVPDVYALGDVATWRVPGEARHRRLEHWTNAVDQSLVVALAIAQPEVPRSHRPNDFVWSDQYDWKLHVVGRPALGERTVTVHNPDRGAGDVDRFAVLTEEGDDGLAGAVVVNWPGASVQVRRALAGGAGFEAVTERVRGLVSSRG</sequence>
<proteinExistence type="predicted"/>
<keyword evidence="3" id="KW-0274">FAD</keyword>
<dbReference type="Proteomes" id="UP001612915">
    <property type="component" value="Unassembled WGS sequence"/>
</dbReference>
<evidence type="ECO:0000256" key="3">
    <source>
        <dbReference type="ARBA" id="ARBA00022827"/>
    </source>
</evidence>
<evidence type="ECO:0000313" key="7">
    <source>
        <dbReference type="EMBL" id="MFI7589316.1"/>
    </source>
</evidence>
<dbReference type="InterPro" id="IPR016156">
    <property type="entry name" value="FAD/NAD-linked_Rdtase_dimer_sf"/>
</dbReference>
<evidence type="ECO:0000256" key="1">
    <source>
        <dbReference type="ARBA" id="ARBA00001974"/>
    </source>
</evidence>
<dbReference type="PRINTS" id="PR00411">
    <property type="entry name" value="PNDRDTASEI"/>
</dbReference>
<dbReference type="SUPFAM" id="SSF51905">
    <property type="entry name" value="FAD/NAD(P)-binding domain"/>
    <property type="match status" value="2"/>
</dbReference>
<keyword evidence="4" id="KW-0560">Oxidoreductase</keyword>
<dbReference type="Gene3D" id="3.30.390.30">
    <property type="match status" value="1"/>
</dbReference>
<protein>
    <submittedName>
        <fullName evidence="7">NAD(P)/FAD-dependent oxidoreductase</fullName>
    </submittedName>
</protein>
<evidence type="ECO:0000313" key="8">
    <source>
        <dbReference type="Proteomes" id="UP001612915"/>
    </source>
</evidence>
<evidence type="ECO:0000256" key="4">
    <source>
        <dbReference type="ARBA" id="ARBA00023002"/>
    </source>
</evidence>
<gene>
    <name evidence="7" type="ORF">ACIB24_19795</name>
</gene>
<organism evidence="7 8">
    <name type="scientific">Spongisporangium articulatum</name>
    <dbReference type="NCBI Taxonomy" id="3362603"/>
    <lineage>
        <taxon>Bacteria</taxon>
        <taxon>Bacillati</taxon>
        <taxon>Actinomycetota</taxon>
        <taxon>Actinomycetes</taxon>
        <taxon>Kineosporiales</taxon>
        <taxon>Kineosporiaceae</taxon>
        <taxon>Spongisporangium</taxon>
    </lineage>
</organism>
<evidence type="ECO:0000256" key="2">
    <source>
        <dbReference type="ARBA" id="ARBA00022630"/>
    </source>
</evidence>
<accession>A0ABW8ASE2</accession>